<proteinExistence type="predicted"/>
<gene>
    <name evidence="2" type="ORF">PCANC_16567</name>
</gene>
<feature type="compositionally biased region" description="Polar residues" evidence="1">
    <location>
        <begin position="8"/>
        <end position="29"/>
    </location>
</feature>
<dbReference type="SUPFAM" id="SSF49777">
    <property type="entry name" value="PEBP-like"/>
    <property type="match status" value="1"/>
</dbReference>
<name>A0A2N5SH11_9BASI</name>
<evidence type="ECO:0008006" key="4">
    <source>
        <dbReference type="Google" id="ProtNLM"/>
    </source>
</evidence>
<dbReference type="OrthoDB" id="2506647at2759"/>
<sequence>MEIYERGNLSTRQPQTQAQKLASPDSSSSTIYLQTPTYNELRLQNAFVSSANNDAADDACSMKSALGGSQVFPQLLDTFSPQGALYVHYYQITVGGAQQLAPNRVASKPSLSMAFLRGPQSIPGKQMLSKSYVVICIDFQPKTKVAKPIWLQSGMKVNPNNGAMSSTLAPIIPYQAPNPQPGTGTHQYVFLVFEENSAGLWATIRSKPQARASIFDLFNLKAFRAQTGLNNLVAGSFFKSTHP</sequence>
<dbReference type="EMBL" id="PGCJ01000980">
    <property type="protein sequence ID" value="PLW12495.1"/>
    <property type="molecule type" value="Genomic_DNA"/>
</dbReference>
<dbReference type="Gene3D" id="3.90.280.10">
    <property type="entry name" value="PEBP-like"/>
    <property type="match status" value="1"/>
</dbReference>
<keyword evidence="3" id="KW-1185">Reference proteome</keyword>
<protein>
    <recommendedName>
        <fullName evidence="4">Phosphatidylethanolamine-binding protein</fullName>
    </recommendedName>
</protein>
<dbReference type="Proteomes" id="UP000235388">
    <property type="component" value="Unassembled WGS sequence"/>
</dbReference>
<dbReference type="AlphaFoldDB" id="A0A2N5SH11"/>
<evidence type="ECO:0000313" key="3">
    <source>
        <dbReference type="Proteomes" id="UP000235388"/>
    </source>
</evidence>
<dbReference type="PANTHER" id="PTHR11362">
    <property type="entry name" value="PHOSPHATIDYLETHANOLAMINE-BINDING PROTEIN"/>
    <property type="match status" value="1"/>
</dbReference>
<dbReference type="STRING" id="200324.A0A2N5SH11"/>
<dbReference type="PANTHER" id="PTHR11362:SF82">
    <property type="entry name" value="PHOSPHATIDYLETHANOLAMINE-BINDING PROTEIN 4"/>
    <property type="match status" value="1"/>
</dbReference>
<evidence type="ECO:0000256" key="1">
    <source>
        <dbReference type="SAM" id="MobiDB-lite"/>
    </source>
</evidence>
<dbReference type="CDD" id="cd00866">
    <property type="entry name" value="PEBP_euk"/>
    <property type="match status" value="1"/>
</dbReference>
<dbReference type="Pfam" id="PF01161">
    <property type="entry name" value="PBP"/>
    <property type="match status" value="1"/>
</dbReference>
<dbReference type="InterPro" id="IPR036610">
    <property type="entry name" value="PEBP-like_sf"/>
</dbReference>
<evidence type="ECO:0000313" key="2">
    <source>
        <dbReference type="EMBL" id="PLW12495.1"/>
    </source>
</evidence>
<dbReference type="InterPro" id="IPR008914">
    <property type="entry name" value="PEBP"/>
</dbReference>
<comment type="caution">
    <text evidence="2">The sequence shown here is derived from an EMBL/GenBank/DDBJ whole genome shotgun (WGS) entry which is preliminary data.</text>
</comment>
<organism evidence="2 3">
    <name type="scientific">Puccinia coronata f. sp. avenae</name>
    <dbReference type="NCBI Taxonomy" id="200324"/>
    <lineage>
        <taxon>Eukaryota</taxon>
        <taxon>Fungi</taxon>
        <taxon>Dikarya</taxon>
        <taxon>Basidiomycota</taxon>
        <taxon>Pucciniomycotina</taxon>
        <taxon>Pucciniomycetes</taxon>
        <taxon>Pucciniales</taxon>
        <taxon>Pucciniaceae</taxon>
        <taxon>Puccinia</taxon>
    </lineage>
</organism>
<feature type="region of interest" description="Disordered" evidence="1">
    <location>
        <begin position="1"/>
        <end position="29"/>
    </location>
</feature>
<accession>A0A2N5SH11</accession>
<reference evidence="2 3" key="1">
    <citation type="submission" date="2017-11" db="EMBL/GenBank/DDBJ databases">
        <title>De novo assembly and phasing of dikaryotic genomes from two isolates of Puccinia coronata f. sp. avenae, the causal agent of oat crown rust.</title>
        <authorList>
            <person name="Miller M.E."/>
            <person name="Zhang Y."/>
            <person name="Omidvar V."/>
            <person name="Sperschneider J."/>
            <person name="Schwessinger B."/>
            <person name="Raley C."/>
            <person name="Palmer J.M."/>
            <person name="Garnica D."/>
            <person name="Upadhyaya N."/>
            <person name="Rathjen J."/>
            <person name="Taylor J.M."/>
            <person name="Park R.F."/>
            <person name="Dodds P.N."/>
            <person name="Hirsch C.D."/>
            <person name="Kianian S.F."/>
            <person name="Figueroa M."/>
        </authorList>
    </citation>
    <scope>NUCLEOTIDE SEQUENCE [LARGE SCALE GENOMIC DNA]</scope>
    <source>
        <strain evidence="2">12NC29</strain>
    </source>
</reference>
<dbReference type="InterPro" id="IPR035810">
    <property type="entry name" value="PEBP_euk"/>
</dbReference>